<sequence length="169" mass="17032">MTCATVTCALLALVAHRFADSPEQPAMCWFAVISVRLAQIDLASRRLPHVLVGSLGLGGVLLLTWAALVEDDVGALLRGLAAAAVLFVGLHSAPARGGVGGGDANLLAAVGLYLGHAGWDQVARGLVTAIGLAGGTSLALVLLRRISTRDPIAVGPAILGGALITLTSD</sequence>
<dbReference type="Gene3D" id="1.20.120.1220">
    <property type="match status" value="1"/>
</dbReference>
<dbReference type="Pfam" id="PF01478">
    <property type="entry name" value="Peptidase_A24"/>
    <property type="match status" value="1"/>
</dbReference>
<feature type="domain" description="Prepilin type IV endopeptidase peptidase" evidence="2">
    <location>
        <begin position="30"/>
        <end position="123"/>
    </location>
</feature>
<dbReference type="AlphaFoldDB" id="A0A495X570"/>
<protein>
    <submittedName>
        <fullName evidence="3">Leader peptidase (Prepilin peptidase)/N-methyltransferase</fullName>
    </submittedName>
</protein>
<evidence type="ECO:0000259" key="2">
    <source>
        <dbReference type="Pfam" id="PF01478"/>
    </source>
</evidence>
<feature type="transmembrane region" description="Helical" evidence="1">
    <location>
        <begin position="122"/>
        <end position="143"/>
    </location>
</feature>
<name>A0A495X570_9PSEU</name>
<keyword evidence="1" id="KW-0812">Transmembrane</keyword>
<reference evidence="3 4" key="1">
    <citation type="submission" date="2018-10" db="EMBL/GenBank/DDBJ databases">
        <title>Sequencing the genomes of 1000 actinobacteria strains.</title>
        <authorList>
            <person name="Klenk H.-P."/>
        </authorList>
    </citation>
    <scope>NUCLEOTIDE SEQUENCE [LARGE SCALE GENOMIC DNA]</scope>
    <source>
        <strain evidence="3 4">DSM 43911</strain>
    </source>
</reference>
<dbReference type="GO" id="GO:0008168">
    <property type="term" value="F:methyltransferase activity"/>
    <property type="evidence" value="ECO:0007669"/>
    <property type="project" value="UniProtKB-KW"/>
</dbReference>
<evidence type="ECO:0000313" key="4">
    <source>
        <dbReference type="Proteomes" id="UP000272729"/>
    </source>
</evidence>
<dbReference type="EMBL" id="RBXR01000001">
    <property type="protein sequence ID" value="RKT69471.1"/>
    <property type="molecule type" value="Genomic_DNA"/>
</dbReference>
<gene>
    <name evidence="3" type="ORF">DFJ66_2701</name>
</gene>
<dbReference type="InterPro" id="IPR000045">
    <property type="entry name" value="Prepilin_IV_endopep_pep"/>
</dbReference>
<keyword evidence="1" id="KW-1133">Transmembrane helix</keyword>
<dbReference type="GO" id="GO:0016020">
    <property type="term" value="C:membrane"/>
    <property type="evidence" value="ECO:0007669"/>
    <property type="project" value="InterPro"/>
</dbReference>
<comment type="caution">
    <text evidence="3">The sequence shown here is derived from an EMBL/GenBank/DDBJ whole genome shotgun (WGS) entry which is preliminary data.</text>
</comment>
<keyword evidence="4" id="KW-1185">Reference proteome</keyword>
<evidence type="ECO:0000313" key="3">
    <source>
        <dbReference type="EMBL" id="RKT69471.1"/>
    </source>
</evidence>
<evidence type="ECO:0000256" key="1">
    <source>
        <dbReference type="SAM" id="Phobius"/>
    </source>
</evidence>
<keyword evidence="3" id="KW-0808">Transferase</keyword>
<proteinExistence type="predicted"/>
<dbReference type="Proteomes" id="UP000272729">
    <property type="component" value="Unassembled WGS sequence"/>
</dbReference>
<keyword evidence="1" id="KW-0472">Membrane</keyword>
<dbReference type="GO" id="GO:0004190">
    <property type="term" value="F:aspartic-type endopeptidase activity"/>
    <property type="evidence" value="ECO:0007669"/>
    <property type="project" value="InterPro"/>
</dbReference>
<organism evidence="3 4">
    <name type="scientific">Saccharothrix variisporea</name>
    <dbReference type="NCBI Taxonomy" id="543527"/>
    <lineage>
        <taxon>Bacteria</taxon>
        <taxon>Bacillati</taxon>
        <taxon>Actinomycetota</taxon>
        <taxon>Actinomycetes</taxon>
        <taxon>Pseudonocardiales</taxon>
        <taxon>Pseudonocardiaceae</taxon>
        <taxon>Saccharothrix</taxon>
    </lineage>
</organism>
<dbReference type="GO" id="GO:0032259">
    <property type="term" value="P:methylation"/>
    <property type="evidence" value="ECO:0007669"/>
    <property type="project" value="UniProtKB-KW"/>
</dbReference>
<feature type="transmembrane region" description="Helical" evidence="1">
    <location>
        <begin position="47"/>
        <end position="68"/>
    </location>
</feature>
<keyword evidence="3" id="KW-0489">Methyltransferase</keyword>
<accession>A0A495X570</accession>